<comment type="caution">
    <text evidence="1">The sequence shown here is derived from an EMBL/GenBank/DDBJ whole genome shotgun (WGS) entry which is preliminary data.</text>
</comment>
<protein>
    <submittedName>
        <fullName evidence="1">Uncharacterized protein</fullName>
    </submittedName>
</protein>
<name>A0ABT7GZE9_9ACTN</name>
<dbReference type="Proteomes" id="UP001223390">
    <property type="component" value="Unassembled WGS sequence"/>
</dbReference>
<accession>A0ABT7GZE9</accession>
<organism evidence="1 2">
    <name type="scientific">Streptomyces katrae</name>
    <dbReference type="NCBI Taxonomy" id="68223"/>
    <lineage>
        <taxon>Bacteria</taxon>
        <taxon>Bacillati</taxon>
        <taxon>Actinomycetota</taxon>
        <taxon>Actinomycetes</taxon>
        <taxon>Kitasatosporales</taxon>
        <taxon>Streptomycetaceae</taxon>
        <taxon>Streptomyces</taxon>
    </lineage>
</organism>
<dbReference type="RefSeq" id="WP_285343928.1">
    <property type="nucleotide sequence ID" value="NZ_JASITI010000027.1"/>
</dbReference>
<keyword evidence="2" id="KW-1185">Reference proteome</keyword>
<proteinExistence type="predicted"/>
<evidence type="ECO:0000313" key="2">
    <source>
        <dbReference type="Proteomes" id="UP001223390"/>
    </source>
</evidence>
<reference evidence="1 2" key="1">
    <citation type="submission" date="2023-05" db="EMBL/GenBank/DDBJ databases">
        <title>Sequencing and Assembly of Streptomyces sp. NP73.</title>
        <authorList>
            <person name="Konwar A.N."/>
            <person name="Saikia K."/>
            <person name="Thakur D."/>
        </authorList>
    </citation>
    <scope>NUCLEOTIDE SEQUENCE [LARGE SCALE GENOMIC DNA]</scope>
    <source>
        <strain evidence="1 2">NP73</strain>
    </source>
</reference>
<dbReference type="EMBL" id="JASITI010000027">
    <property type="protein sequence ID" value="MDK9498225.1"/>
    <property type="molecule type" value="Genomic_DNA"/>
</dbReference>
<evidence type="ECO:0000313" key="1">
    <source>
        <dbReference type="EMBL" id="MDK9498225.1"/>
    </source>
</evidence>
<gene>
    <name evidence="1" type="ORF">QEZ40_003175</name>
</gene>
<sequence>MANYLAAARELIDLAERPAREVEEAVERSEAESLATGFLAGAAGLSRLLLCAEENGLSDYAAPTRRALGEFVAAVGWLANDGSTAVRDLKHRFVDSQKRIKNSASGTDYDVSADAIKACEKLVEVFGAEMPKNVNTSTGPHVRSYVEKYHTPWLLETQRAHPTITSAGYVLDTAEEGAPLTAIGGSLPPVPGAQLVCALLVHGIDFLARIAGTTEARYSELEDVLRRHGVLDQGE</sequence>